<dbReference type="AlphaFoldDB" id="A0AAN7W1E3"/>
<gene>
    <name evidence="1" type="ORF">LTR97_009089</name>
</gene>
<sequence>MSIPTITMTDTSVNDGGRADEIRDMAFQPYYYYEANGQLDDSGTLLLGVGGSLGTIEVVRNEWRDPRWYLEGTGV</sequence>
<accession>A0AAN7W1E3</accession>
<comment type="caution">
    <text evidence="1">The sequence shown here is derived from an EMBL/GenBank/DDBJ whole genome shotgun (WGS) entry which is preliminary data.</text>
</comment>
<organism evidence="1 2">
    <name type="scientific">Elasticomyces elasticus</name>
    <dbReference type="NCBI Taxonomy" id="574655"/>
    <lineage>
        <taxon>Eukaryota</taxon>
        <taxon>Fungi</taxon>
        <taxon>Dikarya</taxon>
        <taxon>Ascomycota</taxon>
        <taxon>Pezizomycotina</taxon>
        <taxon>Dothideomycetes</taxon>
        <taxon>Dothideomycetidae</taxon>
        <taxon>Mycosphaerellales</taxon>
        <taxon>Teratosphaeriaceae</taxon>
        <taxon>Elasticomyces</taxon>
    </lineage>
</organism>
<reference evidence="1" key="1">
    <citation type="submission" date="2023-08" db="EMBL/GenBank/DDBJ databases">
        <title>Black Yeasts Isolated from many extreme environments.</title>
        <authorList>
            <person name="Coleine C."/>
            <person name="Stajich J.E."/>
            <person name="Selbmann L."/>
        </authorList>
    </citation>
    <scope>NUCLEOTIDE SEQUENCE</scope>
    <source>
        <strain evidence="1">CCFEE 5810</strain>
    </source>
</reference>
<dbReference type="EMBL" id="JAVRQU010000015">
    <property type="protein sequence ID" value="KAK5694499.1"/>
    <property type="molecule type" value="Genomic_DNA"/>
</dbReference>
<proteinExistence type="predicted"/>
<dbReference type="Proteomes" id="UP001310594">
    <property type="component" value="Unassembled WGS sequence"/>
</dbReference>
<protein>
    <submittedName>
        <fullName evidence="1">Uncharacterized protein</fullName>
    </submittedName>
</protein>
<evidence type="ECO:0000313" key="1">
    <source>
        <dbReference type="EMBL" id="KAK5694499.1"/>
    </source>
</evidence>
<evidence type="ECO:0000313" key="2">
    <source>
        <dbReference type="Proteomes" id="UP001310594"/>
    </source>
</evidence>
<name>A0AAN7W1E3_9PEZI</name>